<dbReference type="AlphaFoldDB" id="B9JCM8"/>
<dbReference type="GO" id="GO:0003941">
    <property type="term" value="F:L-serine ammonia-lyase activity"/>
    <property type="evidence" value="ECO:0007669"/>
    <property type="project" value="TreeGrafter"/>
</dbReference>
<protein>
    <submittedName>
        <fullName evidence="5">Threonine dehydratase protein</fullName>
    </submittedName>
</protein>
<name>B9JCM8_RHIR8</name>
<dbReference type="Gene3D" id="3.40.50.1100">
    <property type="match status" value="2"/>
</dbReference>
<evidence type="ECO:0000313" key="5">
    <source>
        <dbReference type="EMBL" id="ACM28139.1"/>
    </source>
</evidence>
<dbReference type="eggNOG" id="COG1171">
    <property type="taxonomic scope" value="Bacteria"/>
</dbReference>
<feature type="domain" description="Tryptophan synthase beta chain-like PALP" evidence="4">
    <location>
        <begin position="32"/>
        <end position="302"/>
    </location>
</feature>
<dbReference type="EMBL" id="CP000628">
    <property type="protein sequence ID" value="ACM28139.1"/>
    <property type="molecule type" value="Genomic_DNA"/>
</dbReference>
<gene>
    <name evidence="5" type="ordered locus">Arad_4426</name>
</gene>
<dbReference type="RefSeq" id="WP_012652722.1">
    <property type="nucleotide sequence ID" value="NC_011985.1"/>
</dbReference>
<dbReference type="InterPro" id="IPR036052">
    <property type="entry name" value="TrpB-like_PALP_sf"/>
</dbReference>
<dbReference type="STRING" id="311403.Arad_4426"/>
<evidence type="ECO:0000259" key="4">
    <source>
        <dbReference type="Pfam" id="PF00291"/>
    </source>
</evidence>
<dbReference type="PANTHER" id="PTHR48078">
    <property type="entry name" value="THREONINE DEHYDRATASE, MITOCHONDRIAL-RELATED"/>
    <property type="match status" value="1"/>
</dbReference>
<dbReference type="Pfam" id="PF00291">
    <property type="entry name" value="PALP"/>
    <property type="match status" value="1"/>
</dbReference>
<keyword evidence="3" id="KW-0456">Lyase</keyword>
<dbReference type="GO" id="GO:0004794">
    <property type="term" value="F:threonine deaminase activity"/>
    <property type="evidence" value="ECO:0007669"/>
    <property type="project" value="TreeGrafter"/>
</dbReference>
<proteinExistence type="predicted"/>
<dbReference type="InterPro" id="IPR050147">
    <property type="entry name" value="Ser/Thr_Dehydratase"/>
</dbReference>
<reference evidence="5 6" key="1">
    <citation type="journal article" date="2009" name="J. Bacteriol.">
        <title>Genome sequences of three Agrobacterium biovars help elucidate the evolution of multichromosome genomes in bacteria.</title>
        <authorList>
            <person name="Slater S.C."/>
            <person name="Goldman B.S."/>
            <person name="Goodner B."/>
            <person name="Setubal J.C."/>
            <person name="Farrand S.K."/>
            <person name="Nester E.W."/>
            <person name="Burr T.J."/>
            <person name="Banta L."/>
            <person name="Dickerman A.W."/>
            <person name="Paulsen I."/>
            <person name="Otten L."/>
            <person name="Suen G."/>
            <person name="Welch R."/>
            <person name="Almeida N.F."/>
            <person name="Arnold F."/>
            <person name="Burton O.T."/>
            <person name="Du Z."/>
            <person name="Ewing A."/>
            <person name="Godsy E."/>
            <person name="Heisel S."/>
            <person name="Houmiel K.L."/>
            <person name="Jhaveri J."/>
            <person name="Lu J."/>
            <person name="Miller N.M."/>
            <person name="Norton S."/>
            <person name="Chen Q."/>
            <person name="Phoolcharoen W."/>
            <person name="Ohlin V."/>
            <person name="Ondrusek D."/>
            <person name="Pride N."/>
            <person name="Stricklin S.L."/>
            <person name="Sun J."/>
            <person name="Wheeler C."/>
            <person name="Wilson L."/>
            <person name="Zhu H."/>
            <person name="Wood D.W."/>
        </authorList>
    </citation>
    <scope>NUCLEOTIDE SEQUENCE [LARGE SCALE GENOMIC DNA]</scope>
    <source>
        <strain evidence="6">K84 / ATCC BAA-868</strain>
    </source>
</reference>
<organism evidence="5 6">
    <name type="scientific">Rhizobium rhizogenes (strain K84 / ATCC BAA-868)</name>
    <name type="common">Agrobacterium radiobacter</name>
    <dbReference type="NCBI Taxonomy" id="311403"/>
    <lineage>
        <taxon>Bacteria</taxon>
        <taxon>Pseudomonadati</taxon>
        <taxon>Pseudomonadota</taxon>
        <taxon>Alphaproteobacteria</taxon>
        <taxon>Hyphomicrobiales</taxon>
        <taxon>Rhizobiaceae</taxon>
        <taxon>Rhizobium/Agrobacterium group</taxon>
        <taxon>Rhizobium</taxon>
    </lineage>
</organism>
<evidence type="ECO:0000256" key="1">
    <source>
        <dbReference type="ARBA" id="ARBA00001933"/>
    </source>
</evidence>
<evidence type="ECO:0000313" key="6">
    <source>
        <dbReference type="Proteomes" id="UP000001600"/>
    </source>
</evidence>
<sequence length="324" mass="33621">MTRQSQLSSSNIVDARRRIDPIFLNSALLTDATLGLTLAAKDETDNPIRCFKGRGTGYYLACASAESGPLVTASAGNFGQGLAYGAAKLGRKLTVFASLSANPLKIEAMRRLGAEVILFGDDFDAAKARAREYASERGATFVEDGASASIAEGAGTIAAELTEAFGNIDAVFVPLGNGALAAGIGCWFKTASPTTKVIAVAAKGAPCMQLSWQAGYPVPTDKATTIADGIAVRDPVPVAVDWLATTIDDIVLVDDACIIDAMRFAHSRWNRLVEPAGAAGLAGVLATAATMQGTRVATILCGANLTPEQIAQWLPEEAARAASR</sequence>
<dbReference type="PANTHER" id="PTHR48078:SF17">
    <property type="entry name" value="THREONINE DEHYDRATASE"/>
    <property type="match status" value="1"/>
</dbReference>
<accession>B9JCM8</accession>
<dbReference type="KEGG" id="ara:Arad_4426"/>
<dbReference type="GO" id="GO:0006567">
    <property type="term" value="P:L-threonine catabolic process"/>
    <property type="evidence" value="ECO:0007669"/>
    <property type="project" value="TreeGrafter"/>
</dbReference>
<dbReference type="GO" id="GO:0006565">
    <property type="term" value="P:L-serine catabolic process"/>
    <property type="evidence" value="ECO:0007669"/>
    <property type="project" value="TreeGrafter"/>
</dbReference>
<keyword evidence="2" id="KW-0663">Pyridoxal phosphate</keyword>
<evidence type="ECO:0000256" key="2">
    <source>
        <dbReference type="ARBA" id="ARBA00022898"/>
    </source>
</evidence>
<dbReference type="SUPFAM" id="SSF53686">
    <property type="entry name" value="Tryptophan synthase beta subunit-like PLP-dependent enzymes"/>
    <property type="match status" value="1"/>
</dbReference>
<dbReference type="InterPro" id="IPR001926">
    <property type="entry name" value="TrpB-like_PALP"/>
</dbReference>
<comment type="cofactor">
    <cofactor evidence="1">
        <name>pyridoxal 5'-phosphate</name>
        <dbReference type="ChEBI" id="CHEBI:597326"/>
    </cofactor>
</comment>
<evidence type="ECO:0000256" key="3">
    <source>
        <dbReference type="ARBA" id="ARBA00023239"/>
    </source>
</evidence>
<dbReference type="GO" id="GO:0009097">
    <property type="term" value="P:isoleucine biosynthetic process"/>
    <property type="evidence" value="ECO:0007669"/>
    <property type="project" value="TreeGrafter"/>
</dbReference>
<dbReference type="HOGENOM" id="CLU_021152_4_2_5"/>
<dbReference type="Proteomes" id="UP000001600">
    <property type="component" value="Chromosome 1"/>
</dbReference>